<evidence type="ECO:0000313" key="24">
    <source>
        <dbReference type="Proteomes" id="UP001054889"/>
    </source>
</evidence>
<keyword evidence="10 21" id="KW-0732">Signal</keyword>
<dbReference type="AlphaFoldDB" id="A0AAV5D428"/>
<keyword evidence="13" id="KW-0418">Kinase</keyword>
<organism evidence="23 24">
    <name type="scientific">Eleusine coracana subsp. coracana</name>
    <dbReference type="NCBI Taxonomy" id="191504"/>
    <lineage>
        <taxon>Eukaryota</taxon>
        <taxon>Viridiplantae</taxon>
        <taxon>Streptophyta</taxon>
        <taxon>Embryophyta</taxon>
        <taxon>Tracheophyta</taxon>
        <taxon>Spermatophyta</taxon>
        <taxon>Magnoliopsida</taxon>
        <taxon>Liliopsida</taxon>
        <taxon>Poales</taxon>
        <taxon>Poaceae</taxon>
        <taxon>PACMAD clade</taxon>
        <taxon>Chloridoideae</taxon>
        <taxon>Cynodonteae</taxon>
        <taxon>Eleusininae</taxon>
        <taxon>Eleusine</taxon>
    </lineage>
</organism>
<evidence type="ECO:0000256" key="19">
    <source>
        <dbReference type="ARBA" id="ARBA00047899"/>
    </source>
</evidence>
<dbReference type="Gene3D" id="1.10.510.10">
    <property type="entry name" value="Transferase(Phosphotransferase) domain 1"/>
    <property type="match status" value="1"/>
</dbReference>
<comment type="catalytic activity">
    <reaction evidence="19">
        <text>L-threonyl-[protein] + ATP = O-phospho-L-threonyl-[protein] + ADP + H(+)</text>
        <dbReference type="Rhea" id="RHEA:46608"/>
        <dbReference type="Rhea" id="RHEA-COMP:11060"/>
        <dbReference type="Rhea" id="RHEA-COMP:11605"/>
        <dbReference type="ChEBI" id="CHEBI:15378"/>
        <dbReference type="ChEBI" id="CHEBI:30013"/>
        <dbReference type="ChEBI" id="CHEBI:30616"/>
        <dbReference type="ChEBI" id="CHEBI:61977"/>
        <dbReference type="ChEBI" id="CHEBI:456216"/>
        <dbReference type="EC" id="2.7.11.1"/>
    </reaction>
</comment>
<dbReference type="SMART" id="SM00220">
    <property type="entry name" value="S_TKc"/>
    <property type="match status" value="1"/>
</dbReference>
<keyword evidence="4" id="KW-1003">Cell membrane</keyword>
<evidence type="ECO:0000256" key="12">
    <source>
        <dbReference type="ARBA" id="ARBA00022741"/>
    </source>
</evidence>
<gene>
    <name evidence="23" type="primary">ga22769</name>
    <name evidence="23" type="ORF">PR202_ga22769</name>
</gene>
<dbReference type="InterPro" id="IPR001611">
    <property type="entry name" value="Leu-rich_rpt"/>
</dbReference>
<evidence type="ECO:0000259" key="22">
    <source>
        <dbReference type="PROSITE" id="PS50011"/>
    </source>
</evidence>
<name>A0AAV5D428_ELECO</name>
<evidence type="ECO:0000256" key="14">
    <source>
        <dbReference type="ARBA" id="ARBA00022840"/>
    </source>
</evidence>
<feature type="signal peptide" evidence="21">
    <location>
        <begin position="1"/>
        <end position="23"/>
    </location>
</feature>
<evidence type="ECO:0000256" key="16">
    <source>
        <dbReference type="ARBA" id="ARBA00023136"/>
    </source>
</evidence>
<dbReference type="FunFam" id="3.80.10.10:FF:000095">
    <property type="entry name" value="LRR receptor-like serine/threonine-protein kinase GSO1"/>
    <property type="match status" value="1"/>
</dbReference>
<dbReference type="Pfam" id="PF13855">
    <property type="entry name" value="LRR_8"/>
    <property type="match status" value="3"/>
</dbReference>
<dbReference type="PROSITE" id="PS00108">
    <property type="entry name" value="PROTEIN_KINASE_ST"/>
    <property type="match status" value="1"/>
</dbReference>
<dbReference type="Pfam" id="PF08263">
    <property type="entry name" value="LRRNT_2"/>
    <property type="match status" value="1"/>
</dbReference>
<keyword evidence="17" id="KW-0675">Receptor</keyword>
<keyword evidence="7" id="KW-0433">Leucine-rich repeat</keyword>
<dbReference type="GO" id="GO:0005524">
    <property type="term" value="F:ATP binding"/>
    <property type="evidence" value="ECO:0007669"/>
    <property type="project" value="UniProtKB-KW"/>
</dbReference>
<dbReference type="InterPro" id="IPR003591">
    <property type="entry name" value="Leu-rich_rpt_typical-subtyp"/>
</dbReference>
<keyword evidence="15" id="KW-1133">Transmembrane helix</keyword>
<evidence type="ECO:0000256" key="7">
    <source>
        <dbReference type="ARBA" id="ARBA00022614"/>
    </source>
</evidence>
<reference evidence="23" key="1">
    <citation type="journal article" date="2018" name="DNA Res.">
        <title>Multiple hybrid de novo genome assembly of finger millet, an orphan allotetraploid crop.</title>
        <authorList>
            <person name="Hatakeyama M."/>
            <person name="Aluri S."/>
            <person name="Balachadran M.T."/>
            <person name="Sivarajan S.R."/>
            <person name="Patrignani A."/>
            <person name="Gruter S."/>
            <person name="Poveda L."/>
            <person name="Shimizu-Inatsugi R."/>
            <person name="Baeten J."/>
            <person name="Francoijs K.J."/>
            <person name="Nataraja K.N."/>
            <person name="Reddy Y.A.N."/>
            <person name="Phadnis S."/>
            <person name="Ravikumar R.L."/>
            <person name="Schlapbach R."/>
            <person name="Sreeman S.M."/>
            <person name="Shimizu K.K."/>
        </authorList>
    </citation>
    <scope>NUCLEOTIDE SEQUENCE</scope>
</reference>
<keyword evidence="16" id="KW-0472">Membrane</keyword>
<evidence type="ECO:0000256" key="17">
    <source>
        <dbReference type="ARBA" id="ARBA00023170"/>
    </source>
</evidence>
<evidence type="ECO:0000256" key="4">
    <source>
        <dbReference type="ARBA" id="ARBA00022475"/>
    </source>
</evidence>
<feature type="domain" description="Protein kinase" evidence="22">
    <location>
        <begin position="383"/>
        <end position="652"/>
    </location>
</feature>
<keyword evidence="24" id="KW-1185">Reference proteome</keyword>
<evidence type="ECO:0000256" key="20">
    <source>
        <dbReference type="ARBA" id="ARBA00048679"/>
    </source>
</evidence>
<keyword evidence="8" id="KW-0808">Transferase</keyword>
<evidence type="ECO:0000256" key="8">
    <source>
        <dbReference type="ARBA" id="ARBA00022679"/>
    </source>
</evidence>
<keyword evidence="6" id="KW-0597">Phosphoprotein</keyword>
<dbReference type="SUPFAM" id="SSF56112">
    <property type="entry name" value="Protein kinase-like (PK-like)"/>
    <property type="match status" value="1"/>
</dbReference>
<dbReference type="Pfam" id="PF00560">
    <property type="entry name" value="LRR_1"/>
    <property type="match status" value="3"/>
</dbReference>
<evidence type="ECO:0000256" key="15">
    <source>
        <dbReference type="ARBA" id="ARBA00022989"/>
    </source>
</evidence>
<dbReference type="FunFam" id="3.80.10.10:FF:000470">
    <property type="entry name" value="LRR receptor-like serine/threonine-protein kinase RPK2"/>
    <property type="match status" value="1"/>
</dbReference>
<evidence type="ECO:0000256" key="18">
    <source>
        <dbReference type="ARBA" id="ARBA00023180"/>
    </source>
</evidence>
<comment type="similarity">
    <text evidence="2">Belongs to the protein kinase superfamily. Ser/Thr protein kinase family.</text>
</comment>
<evidence type="ECO:0000256" key="11">
    <source>
        <dbReference type="ARBA" id="ARBA00022737"/>
    </source>
</evidence>
<dbReference type="Gene3D" id="3.80.10.10">
    <property type="entry name" value="Ribonuclease Inhibitor"/>
    <property type="match status" value="3"/>
</dbReference>
<dbReference type="Pfam" id="PF00069">
    <property type="entry name" value="Pkinase"/>
    <property type="match status" value="1"/>
</dbReference>
<proteinExistence type="inferred from homology"/>
<dbReference type="GO" id="GO:0051606">
    <property type="term" value="P:detection of stimulus"/>
    <property type="evidence" value="ECO:0007669"/>
    <property type="project" value="UniProtKB-ARBA"/>
</dbReference>
<keyword evidence="9" id="KW-0812">Transmembrane</keyword>
<keyword evidence="14" id="KW-0067">ATP-binding</keyword>
<accession>A0AAV5D428</accession>
<sequence length="652" mass="72137">MGVFALIFLVISLSVLLPRLTSSSSSLSPAKVVNGSHTNLAALLAFQGQLSDPLRILASNWTTNTSFCHWVGVSCNRHQQHVMALDLPDMPLQGELSPHLGNLSFLSRLNLTKTGLTGSIHANLGKVHRLRYLSLFGNDLTGAIPNTIGNLSRLEFLYLGYNSLSEQIPPELLQNLGSLKIISLKSNYLSGHIPSNLFNNTPYLSLINFSNNSLSGLIPRGLGSLALLEYLYLQYNQLSGTIPTSIYNMSRLQVMSLELNNLTGPIPSNQSFILPMLRELYLSQNNFAGQIPLALSVCQYLQTLDLGYNYFSDVVPAWLDQLSRLTYLNLGSNPLVGSIPAIFSNLTRLTELYLSFSNLTGHIPTELGLMRELSYLHLGANQLTGLIPTSLGNLSKLSYLVLQENLLSGSIAATFGNFPAMKRLYMGSNNLEGNLDFLSSLSNSRHRNLIKILNICYKPDFRALVLPYMPNGSLEMLLHSEGRSCLGLLKRLDIMLDVSVAMEYLHHEHYEVILHCDLKPSNILFDEDMTAHVSDFGIAKLLLGDNNSITTASMPGTFGYMAPECGYLGKVSRKSDVFSYGIVLLEVFTGRRPTDPMFDGETTIRQWVYQAFPTALTSILDEQLQQDATCSIFGLHDFLKPIQIPWNGIAEE</sequence>
<keyword evidence="12" id="KW-0547">Nucleotide-binding</keyword>
<dbReference type="InterPro" id="IPR011009">
    <property type="entry name" value="Kinase-like_dom_sf"/>
</dbReference>
<protein>
    <recommendedName>
        <fullName evidence="3">non-specific serine/threonine protein kinase</fullName>
        <ecNumber evidence="3">2.7.11.1</ecNumber>
    </recommendedName>
</protein>
<dbReference type="PANTHER" id="PTHR48006:SF35">
    <property type="entry name" value="LEUCINE-RICH REPEAT PROTEIN KINASE FAMILY PROTEIN"/>
    <property type="match status" value="1"/>
</dbReference>
<reference evidence="23" key="2">
    <citation type="submission" date="2021-12" db="EMBL/GenBank/DDBJ databases">
        <title>Resequencing data analysis of finger millet.</title>
        <authorList>
            <person name="Hatakeyama M."/>
            <person name="Aluri S."/>
            <person name="Balachadran M.T."/>
            <person name="Sivarajan S.R."/>
            <person name="Poveda L."/>
            <person name="Shimizu-Inatsugi R."/>
            <person name="Schlapbach R."/>
            <person name="Sreeman S.M."/>
            <person name="Shimizu K.K."/>
        </authorList>
    </citation>
    <scope>NUCLEOTIDE SEQUENCE</scope>
</reference>
<dbReference type="InterPro" id="IPR008271">
    <property type="entry name" value="Ser/Thr_kinase_AS"/>
</dbReference>
<keyword evidence="11" id="KW-0677">Repeat</keyword>
<dbReference type="InterPro" id="IPR051824">
    <property type="entry name" value="LRR_Rcpt-Like_S/T_Kinase"/>
</dbReference>
<evidence type="ECO:0000256" key="9">
    <source>
        <dbReference type="ARBA" id="ARBA00022692"/>
    </source>
</evidence>
<comment type="caution">
    <text evidence="23">The sequence shown here is derived from an EMBL/GenBank/DDBJ whole genome shotgun (WGS) entry which is preliminary data.</text>
</comment>
<evidence type="ECO:0000256" key="6">
    <source>
        <dbReference type="ARBA" id="ARBA00022553"/>
    </source>
</evidence>
<comment type="catalytic activity">
    <reaction evidence="20">
        <text>L-seryl-[protein] + ATP = O-phospho-L-seryl-[protein] + ADP + H(+)</text>
        <dbReference type="Rhea" id="RHEA:17989"/>
        <dbReference type="Rhea" id="RHEA-COMP:9863"/>
        <dbReference type="Rhea" id="RHEA-COMP:11604"/>
        <dbReference type="ChEBI" id="CHEBI:15378"/>
        <dbReference type="ChEBI" id="CHEBI:29999"/>
        <dbReference type="ChEBI" id="CHEBI:30616"/>
        <dbReference type="ChEBI" id="CHEBI:83421"/>
        <dbReference type="ChEBI" id="CHEBI:456216"/>
        <dbReference type="EC" id="2.7.11.1"/>
    </reaction>
</comment>
<evidence type="ECO:0000256" key="3">
    <source>
        <dbReference type="ARBA" id="ARBA00012513"/>
    </source>
</evidence>
<evidence type="ECO:0000256" key="21">
    <source>
        <dbReference type="SAM" id="SignalP"/>
    </source>
</evidence>
<evidence type="ECO:0000256" key="2">
    <source>
        <dbReference type="ARBA" id="ARBA00008684"/>
    </source>
</evidence>
<evidence type="ECO:0000256" key="10">
    <source>
        <dbReference type="ARBA" id="ARBA00022729"/>
    </source>
</evidence>
<dbReference type="GO" id="GO:0005886">
    <property type="term" value="C:plasma membrane"/>
    <property type="evidence" value="ECO:0007669"/>
    <property type="project" value="UniProtKB-SubCell"/>
</dbReference>
<dbReference type="PANTHER" id="PTHR48006">
    <property type="entry name" value="LEUCINE-RICH REPEAT-CONTAINING PROTEIN DDB_G0281931-RELATED"/>
    <property type="match status" value="1"/>
</dbReference>
<evidence type="ECO:0000256" key="1">
    <source>
        <dbReference type="ARBA" id="ARBA00004251"/>
    </source>
</evidence>
<dbReference type="InterPro" id="IPR013210">
    <property type="entry name" value="LRR_N_plant-typ"/>
</dbReference>
<dbReference type="PROSITE" id="PS50011">
    <property type="entry name" value="PROTEIN_KINASE_DOM"/>
    <property type="match status" value="1"/>
</dbReference>
<dbReference type="Proteomes" id="UP001054889">
    <property type="component" value="Unassembled WGS sequence"/>
</dbReference>
<comment type="subcellular location">
    <subcellularLocation>
        <location evidence="1">Cell membrane</location>
        <topology evidence="1">Single-pass type I membrane protein</topology>
    </subcellularLocation>
</comment>
<evidence type="ECO:0000313" key="23">
    <source>
        <dbReference type="EMBL" id="GJN05161.1"/>
    </source>
</evidence>
<dbReference type="FunFam" id="1.10.510.10:FF:000358">
    <property type="entry name" value="Putative leucine-rich repeat receptor-like serine/threonine-protein kinase"/>
    <property type="match status" value="1"/>
</dbReference>
<evidence type="ECO:0000256" key="13">
    <source>
        <dbReference type="ARBA" id="ARBA00022777"/>
    </source>
</evidence>
<dbReference type="SUPFAM" id="SSF52047">
    <property type="entry name" value="RNI-like"/>
    <property type="match status" value="1"/>
</dbReference>
<dbReference type="FunFam" id="3.80.10.10:FF:000101">
    <property type="entry name" value="LRR receptor-like serine/threonine-protein kinase ERECTA"/>
    <property type="match status" value="1"/>
</dbReference>
<feature type="chain" id="PRO_5043383153" description="non-specific serine/threonine protein kinase" evidence="21">
    <location>
        <begin position="24"/>
        <end position="652"/>
    </location>
</feature>
<dbReference type="GO" id="GO:0004674">
    <property type="term" value="F:protein serine/threonine kinase activity"/>
    <property type="evidence" value="ECO:0007669"/>
    <property type="project" value="UniProtKB-KW"/>
</dbReference>
<dbReference type="EMBL" id="BQKI01000011">
    <property type="protein sequence ID" value="GJN05161.1"/>
    <property type="molecule type" value="Genomic_DNA"/>
</dbReference>
<keyword evidence="5" id="KW-0723">Serine/threonine-protein kinase</keyword>
<dbReference type="InterPro" id="IPR000719">
    <property type="entry name" value="Prot_kinase_dom"/>
</dbReference>
<dbReference type="SMART" id="SM00369">
    <property type="entry name" value="LRR_TYP"/>
    <property type="match status" value="8"/>
</dbReference>
<evidence type="ECO:0000256" key="5">
    <source>
        <dbReference type="ARBA" id="ARBA00022527"/>
    </source>
</evidence>
<keyword evidence="18" id="KW-0325">Glycoprotein</keyword>
<dbReference type="InterPro" id="IPR032675">
    <property type="entry name" value="LRR_dom_sf"/>
</dbReference>
<dbReference type="EC" id="2.7.11.1" evidence="3"/>